<keyword evidence="3" id="KW-1185">Reference proteome</keyword>
<feature type="domain" description="Deoxyribonuclease NucA/NucB" evidence="1">
    <location>
        <begin position="200"/>
        <end position="243"/>
    </location>
</feature>
<evidence type="ECO:0000313" key="3">
    <source>
        <dbReference type="Proteomes" id="UP000186218"/>
    </source>
</evidence>
<dbReference type="EMBL" id="FTNT01000005">
    <property type="protein sequence ID" value="SIR97931.1"/>
    <property type="molecule type" value="Genomic_DNA"/>
</dbReference>
<protein>
    <recommendedName>
        <fullName evidence="1">Deoxyribonuclease NucA/NucB domain-containing protein</fullName>
    </recommendedName>
</protein>
<dbReference type="STRING" id="1344003.SAMN05445060_1921"/>
<dbReference type="InterPro" id="IPR029476">
    <property type="entry name" value="DNase_NucA_NucB"/>
</dbReference>
<organism evidence="2 3">
    <name type="scientific">Williamsia sterculiae</name>
    <dbReference type="NCBI Taxonomy" id="1344003"/>
    <lineage>
        <taxon>Bacteria</taxon>
        <taxon>Bacillati</taxon>
        <taxon>Actinomycetota</taxon>
        <taxon>Actinomycetes</taxon>
        <taxon>Mycobacteriales</taxon>
        <taxon>Nocardiaceae</taxon>
        <taxon>Williamsia</taxon>
    </lineage>
</organism>
<dbReference type="Pfam" id="PF14040">
    <property type="entry name" value="DNase_NucA_NucB"/>
    <property type="match status" value="1"/>
</dbReference>
<sequence>MGNRQDACYQSSRVTFTLRDRDLKEIGEINGYEYARVVPTWNQTKWSTLYLFEVGSVTGQANGAVMTVNQTCRIVEGSGNCDGSGQDSTVAEPNHLLRVQQEYTSAPAAGAVLFAQVINNLTITSVNSVPYAGPVQAARVRCDAAQKMRNTTGCVIGDEIPVWDISSTPNIDDYRRHVTLAQQSGIPGAANNAGDGTVLTRKIDQSEINKRRNITCGGVTGPRTGGRSCDEYPMASTFEGGGNGVGAGVGRTFTPFCGIRDTGLTSLADVSPPNRGAGYSACLIPASQNSRAGSLQSWFYTKARVIDGDAFRVRPQP</sequence>
<accession>A0A1N7FC53</accession>
<evidence type="ECO:0000259" key="1">
    <source>
        <dbReference type="Pfam" id="PF14040"/>
    </source>
</evidence>
<reference evidence="2 3" key="1">
    <citation type="submission" date="2017-01" db="EMBL/GenBank/DDBJ databases">
        <authorList>
            <person name="Mah S.A."/>
            <person name="Swanson W.J."/>
            <person name="Moy G.W."/>
            <person name="Vacquier V.D."/>
        </authorList>
    </citation>
    <scope>NUCLEOTIDE SEQUENCE [LARGE SCALE GENOMIC DNA]</scope>
    <source>
        <strain evidence="2 3">CPCC 203464</strain>
    </source>
</reference>
<name>A0A1N7FC53_9NOCA</name>
<evidence type="ECO:0000313" key="2">
    <source>
        <dbReference type="EMBL" id="SIR97931.1"/>
    </source>
</evidence>
<dbReference type="AlphaFoldDB" id="A0A1N7FC53"/>
<proteinExistence type="predicted"/>
<gene>
    <name evidence="2" type="ORF">SAMN05445060_1921</name>
</gene>
<dbReference type="Proteomes" id="UP000186218">
    <property type="component" value="Unassembled WGS sequence"/>
</dbReference>